<evidence type="ECO:0000256" key="8">
    <source>
        <dbReference type="ARBA" id="ARBA00023049"/>
    </source>
</evidence>
<dbReference type="InterPro" id="IPR007865">
    <property type="entry name" value="Aminopep_P_N"/>
</dbReference>
<protein>
    <recommendedName>
        <fullName evidence="4">Xaa-Pro aminopeptidase</fullName>
        <ecNumber evidence="4">3.4.11.9</ecNumber>
    </recommendedName>
</protein>
<dbReference type="KEGG" id="rbc:BN938_1207"/>
<dbReference type="InterPro" id="IPR000994">
    <property type="entry name" value="Pept_M24"/>
</dbReference>
<dbReference type="PROSITE" id="PS00491">
    <property type="entry name" value="PROLINE_PEPTIDASE"/>
    <property type="match status" value="1"/>
</dbReference>
<dbReference type="EMBL" id="HG934468">
    <property type="protein sequence ID" value="CDN31301.1"/>
    <property type="molecule type" value="Genomic_DNA"/>
</dbReference>
<dbReference type="OrthoDB" id="9806388at2"/>
<evidence type="ECO:0000256" key="6">
    <source>
        <dbReference type="ARBA" id="ARBA00022723"/>
    </source>
</evidence>
<dbReference type="STRING" id="1433126.BN938_1207"/>
<evidence type="ECO:0000313" key="12">
    <source>
        <dbReference type="EMBL" id="CDN31301.1"/>
    </source>
</evidence>
<comment type="similarity">
    <text evidence="3 10">Belongs to the peptidase M24B family.</text>
</comment>
<keyword evidence="7 12" id="KW-0378">Hydrolase</keyword>
<keyword evidence="13" id="KW-1185">Reference proteome</keyword>
<dbReference type="PATRIC" id="fig|1433126.3.peg.1199"/>
<gene>
    <name evidence="12" type="ORF">BN938_1207</name>
</gene>
<dbReference type="SMART" id="SM01011">
    <property type="entry name" value="AMP_N"/>
    <property type="match status" value="1"/>
</dbReference>
<dbReference type="InterPro" id="IPR036005">
    <property type="entry name" value="Creatinase/aminopeptidase-like"/>
</dbReference>
<dbReference type="PANTHER" id="PTHR43226">
    <property type="entry name" value="XAA-PRO AMINOPEPTIDASE 3"/>
    <property type="match status" value="1"/>
</dbReference>
<evidence type="ECO:0000256" key="2">
    <source>
        <dbReference type="ARBA" id="ARBA00001936"/>
    </source>
</evidence>
<sequence>MFEAKTYIDRRNLLRKSVKSGIIVLLGNNEAPRNYPNNGYHFRQDSTFLYYFGLNHSGLVGVLDVEADTDCIYGNDYTIDDIIWMGDQPAISELATSVGVKKSYPLSELSKTVLSAIRRGRKIHFLPPYRLHNTVQIAQLQGIHTARVHDYVSKELIKAVVAQREIKSAAEIAEIEKACDIGYKMHVAAMKMCRAGIYELEIAGAIEGIALQFGNGVSFHSIVTQNGQTLHNHYHGNKLTDGRLMLCDAGAETLMNYCSDFTRTMPVNGKFTDKQKDIYNIVLAANIKAQKEAKPGVTYQNVHLAVARVMAEGLQQLGLIKGNIDDAVANGVVGLFMPHGLGHQLGLDVHDMEDFGENYVGYDDITTRSAQFGLGSLRMGKVLREGHVVTSEPGCYFVPALIKKWEREKINSSFINFQKVENFLDFGGVRLEDDILITAAGCRKLGKHHVPITVEEVEETMM</sequence>
<dbReference type="AlphaFoldDB" id="A0A060R7M5"/>
<evidence type="ECO:0000256" key="9">
    <source>
        <dbReference type="ARBA" id="ARBA00023211"/>
    </source>
</evidence>
<dbReference type="Proteomes" id="UP000027616">
    <property type="component" value="Chromosome I"/>
</dbReference>
<dbReference type="Gene3D" id="3.40.350.10">
    <property type="entry name" value="Creatinase/prolidase N-terminal domain"/>
    <property type="match status" value="1"/>
</dbReference>
<keyword evidence="8" id="KW-0482">Metalloprotease</keyword>
<keyword evidence="6 10" id="KW-0479">Metal-binding</keyword>
<evidence type="ECO:0000256" key="10">
    <source>
        <dbReference type="RuleBase" id="RU000590"/>
    </source>
</evidence>
<dbReference type="HOGENOM" id="CLU_017266_1_2_10"/>
<proteinExistence type="inferred from homology"/>
<dbReference type="CDD" id="cd01087">
    <property type="entry name" value="Prolidase"/>
    <property type="match status" value="1"/>
</dbReference>
<dbReference type="eggNOG" id="COG0006">
    <property type="taxonomic scope" value="Bacteria"/>
</dbReference>
<dbReference type="GO" id="GO:0030145">
    <property type="term" value="F:manganese ion binding"/>
    <property type="evidence" value="ECO:0007669"/>
    <property type="project" value="InterPro"/>
</dbReference>
<accession>A0A060R7M5</accession>
<dbReference type="SUPFAM" id="SSF53092">
    <property type="entry name" value="Creatinase/prolidase N-terminal domain"/>
    <property type="match status" value="1"/>
</dbReference>
<feature type="domain" description="Aminopeptidase P N-terminal" evidence="11">
    <location>
        <begin position="2"/>
        <end position="134"/>
    </location>
</feature>
<dbReference type="EC" id="3.4.11.9" evidence="4"/>
<evidence type="ECO:0000256" key="7">
    <source>
        <dbReference type="ARBA" id="ARBA00022801"/>
    </source>
</evidence>
<evidence type="ECO:0000256" key="5">
    <source>
        <dbReference type="ARBA" id="ARBA00022670"/>
    </source>
</evidence>
<dbReference type="GO" id="GO:0005829">
    <property type="term" value="C:cytosol"/>
    <property type="evidence" value="ECO:0007669"/>
    <property type="project" value="TreeGrafter"/>
</dbReference>
<keyword evidence="12" id="KW-0031">Aminopeptidase</keyword>
<dbReference type="Pfam" id="PF00557">
    <property type="entry name" value="Peptidase_M24"/>
    <property type="match status" value="1"/>
</dbReference>
<evidence type="ECO:0000256" key="1">
    <source>
        <dbReference type="ARBA" id="ARBA00001424"/>
    </source>
</evidence>
<dbReference type="SUPFAM" id="SSF55920">
    <property type="entry name" value="Creatinase/aminopeptidase"/>
    <property type="match status" value="1"/>
</dbReference>
<dbReference type="PANTHER" id="PTHR43226:SF4">
    <property type="entry name" value="XAA-PRO AMINOPEPTIDASE 3"/>
    <property type="match status" value="1"/>
</dbReference>
<organism evidence="12 13">
    <name type="scientific">Mucinivorans hirudinis</name>
    <dbReference type="NCBI Taxonomy" id="1433126"/>
    <lineage>
        <taxon>Bacteria</taxon>
        <taxon>Pseudomonadati</taxon>
        <taxon>Bacteroidota</taxon>
        <taxon>Bacteroidia</taxon>
        <taxon>Bacteroidales</taxon>
        <taxon>Rikenellaceae</taxon>
        <taxon>Mucinivorans</taxon>
    </lineage>
</organism>
<evidence type="ECO:0000313" key="13">
    <source>
        <dbReference type="Proteomes" id="UP000027616"/>
    </source>
</evidence>
<keyword evidence="5" id="KW-0645">Protease</keyword>
<keyword evidence="9" id="KW-0464">Manganese</keyword>
<dbReference type="InterPro" id="IPR029149">
    <property type="entry name" value="Creatin/AminoP/Spt16_N"/>
</dbReference>
<comment type="catalytic activity">
    <reaction evidence="1">
        <text>Release of any N-terminal amino acid, including proline, that is linked to proline, even from a dipeptide or tripeptide.</text>
        <dbReference type="EC" id="3.4.11.9"/>
    </reaction>
</comment>
<dbReference type="Pfam" id="PF05195">
    <property type="entry name" value="AMP_N"/>
    <property type="match status" value="1"/>
</dbReference>
<name>A0A060R7M5_9BACT</name>
<dbReference type="InterPro" id="IPR001131">
    <property type="entry name" value="Peptidase_M24B_aminopep-P_CS"/>
</dbReference>
<dbReference type="InterPro" id="IPR052433">
    <property type="entry name" value="X-Pro_dipept-like"/>
</dbReference>
<reference evidence="12 13" key="1">
    <citation type="journal article" date="2015" name="Genome Announc.">
        <title>Complete Genome Sequence of the Novel Leech Symbiont Mucinivorans hirudinis M3T.</title>
        <authorList>
            <person name="Nelson M.C."/>
            <person name="Bomar L."/>
            <person name="Graf J."/>
        </authorList>
    </citation>
    <scope>NUCLEOTIDE SEQUENCE [LARGE SCALE GENOMIC DNA]</scope>
    <source>
        <strain evidence="13">M3</strain>
    </source>
</reference>
<dbReference type="GO" id="GO:0070006">
    <property type="term" value="F:metalloaminopeptidase activity"/>
    <property type="evidence" value="ECO:0007669"/>
    <property type="project" value="InterPro"/>
</dbReference>
<comment type="cofactor">
    <cofactor evidence="2">
        <name>Mn(2+)</name>
        <dbReference type="ChEBI" id="CHEBI:29035"/>
    </cofactor>
</comment>
<evidence type="ECO:0000256" key="3">
    <source>
        <dbReference type="ARBA" id="ARBA00008766"/>
    </source>
</evidence>
<evidence type="ECO:0000259" key="11">
    <source>
        <dbReference type="SMART" id="SM01011"/>
    </source>
</evidence>
<evidence type="ECO:0000256" key="4">
    <source>
        <dbReference type="ARBA" id="ARBA00012574"/>
    </source>
</evidence>
<dbReference type="Gene3D" id="3.90.230.10">
    <property type="entry name" value="Creatinase/methionine aminopeptidase superfamily"/>
    <property type="match status" value="1"/>
</dbReference>
<dbReference type="GO" id="GO:0006508">
    <property type="term" value="P:proteolysis"/>
    <property type="evidence" value="ECO:0007669"/>
    <property type="project" value="UniProtKB-KW"/>
</dbReference>